<evidence type="ECO:0000313" key="2">
    <source>
        <dbReference type="EMBL" id="KAJ4367086.1"/>
    </source>
</evidence>
<dbReference type="OrthoDB" id="5419904at2759"/>
<feature type="compositionally biased region" description="Polar residues" evidence="1">
    <location>
        <begin position="357"/>
        <end position="384"/>
    </location>
</feature>
<feature type="compositionally biased region" description="Basic and acidic residues" evidence="1">
    <location>
        <begin position="84"/>
        <end position="98"/>
    </location>
</feature>
<feature type="compositionally biased region" description="Low complexity" evidence="1">
    <location>
        <begin position="254"/>
        <end position="268"/>
    </location>
</feature>
<dbReference type="Proteomes" id="UP001140560">
    <property type="component" value="Unassembled WGS sequence"/>
</dbReference>
<dbReference type="EMBL" id="JAPEUY010000013">
    <property type="protein sequence ID" value="KAJ4367086.1"/>
    <property type="molecule type" value="Genomic_DNA"/>
</dbReference>
<organism evidence="2 3">
    <name type="scientific">Neocucurbitaria cava</name>
    <dbReference type="NCBI Taxonomy" id="798079"/>
    <lineage>
        <taxon>Eukaryota</taxon>
        <taxon>Fungi</taxon>
        <taxon>Dikarya</taxon>
        <taxon>Ascomycota</taxon>
        <taxon>Pezizomycotina</taxon>
        <taxon>Dothideomycetes</taxon>
        <taxon>Pleosporomycetidae</taxon>
        <taxon>Pleosporales</taxon>
        <taxon>Pleosporineae</taxon>
        <taxon>Cucurbitariaceae</taxon>
        <taxon>Neocucurbitaria</taxon>
    </lineage>
</organism>
<reference evidence="2" key="1">
    <citation type="submission" date="2022-10" db="EMBL/GenBank/DDBJ databases">
        <title>Tapping the CABI collections for fungal endophytes: first genome assemblies for Collariella, Neodidymelliopsis, Ascochyta clinopodiicola, Didymella pomorum, Didymosphaeria variabile, Neocosmospora piperis and Neocucurbitaria cava.</title>
        <authorList>
            <person name="Hill R."/>
        </authorList>
    </citation>
    <scope>NUCLEOTIDE SEQUENCE</scope>
    <source>
        <strain evidence="2">IMI 356814</strain>
    </source>
</reference>
<feature type="compositionally biased region" description="Basic and acidic residues" evidence="1">
    <location>
        <begin position="156"/>
        <end position="177"/>
    </location>
</feature>
<feature type="compositionally biased region" description="Polar residues" evidence="1">
    <location>
        <begin position="393"/>
        <end position="402"/>
    </location>
</feature>
<comment type="caution">
    <text evidence="2">The sequence shown here is derived from an EMBL/GenBank/DDBJ whole genome shotgun (WGS) entry which is preliminary data.</text>
</comment>
<evidence type="ECO:0000256" key="1">
    <source>
        <dbReference type="SAM" id="MobiDB-lite"/>
    </source>
</evidence>
<feature type="region of interest" description="Disordered" evidence="1">
    <location>
        <begin position="75"/>
        <end position="414"/>
    </location>
</feature>
<accession>A0A9W9CKD4</accession>
<sequence>MAGRRLVDVAKLFNASKSVAQKHVALRSNQLDVYNKTSTLAKAVKNQTDRVTLTAAAAIALSQRFSEEAPAYAKAAAERATGTHNEHVPRSDTVKRDGPVQGVKDGIEQDHHYDRSGQNTTAEPPREEELHVEQKQAQRRPLPDGTIPTADVTIEQEGRGHDTFSKRPVPEAPKEPLAEDQGEQVQHENEGLKPVESTESTIPLPGQPKGTSTQSSEAIPSHANDLQQAPISPQVQQLQEDHDRDVFYARSVESQPAPSSQPRSQIPSHTETKQGADKHVDDGQLNQDVYYSARKTGQEQAQKVTQEEDISEGINTDVFHSKRVARMLGSDPLSRKDHLERRSAGRHPLDDRPVPQGNATSDTRAPEQAQNAYSQPIAESNSTTKEMEDFASQLAQDVQSNAAAAEVPPTYSFA</sequence>
<evidence type="ECO:0000313" key="3">
    <source>
        <dbReference type="Proteomes" id="UP001140560"/>
    </source>
</evidence>
<dbReference type="AlphaFoldDB" id="A0A9W9CKD4"/>
<proteinExistence type="predicted"/>
<feature type="compositionally biased region" description="Basic and acidic residues" evidence="1">
    <location>
        <begin position="124"/>
        <end position="136"/>
    </location>
</feature>
<feature type="compositionally biased region" description="Basic and acidic residues" evidence="1">
    <location>
        <begin position="270"/>
        <end position="282"/>
    </location>
</feature>
<name>A0A9W9CKD4_9PLEO</name>
<keyword evidence="3" id="KW-1185">Reference proteome</keyword>
<feature type="compositionally biased region" description="Basic and acidic residues" evidence="1">
    <location>
        <begin position="333"/>
        <end position="353"/>
    </location>
</feature>
<protein>
    <submittedName>
        <fullName evidence="2">Uncharacterized protein</fullName>
    </submittedName>
</protein>
<gene>
    <name evidence="2" type="ORF">N0V83_007616</name>
</gene>
<feature type="compositionally biased region" description="Basic and acidic residues" evidence="1">
    <location>
        <begin position="105"/>
        <end position="115"/>
    </location>
</feature>
<feature type="compositionally biased region" description="Polar residues" evidence="1">
    <location>
        <begin position="209"/>
        <end position="238"/>
    </location>
</feature>